<gene>
    <name evidence="9" type="ORF">SAMN05421783_101213</name>
</gene>
<name>A0A1H2QC47_THIRO</name>
<keyword evidence="4" id="KW-0808">Transferase</keyword>
<feature type="transmembrane region" description="Helical" evidence="8">
    <location>
        <begin position="100"/>
        <end position="118"/>
    </location>
</feature>
<dbReference type="STRING" id="1058.SAMN05421783_101213"/>
<evidence type="ECO:0000313" key="10">
    <source>
        <dbReference type="Proteomes" id="UP000198816"/>
    </source>
</evidence>
<reference evidence="10" key="1">
    <citation type="submission" date="2016-10" db="EMBL/GenBank/DDBJ databases">
        <authorList>
            <person name="Varghese N."/>
            <person name="Submissions S."/>
        </authorList>
    </citation>
    <scope>NUCLEOTIDE SEQUENCE [LARGE SCALE GENOMIC DNA]</scope>
    <source>
        <strain evidence="10">DSM 217</strain>
    </source>
</reference>
<feature type="transmembrane region" description="Helical" evidence="8">
    <location>
        <begin position="448"/>
        <end position="469"/>
    </location>
</feature>
<evidence type="ECO:0000256" key="3">
    <source>
        <dbReference type="ARBA" id="ARBA00022676"/>
    </source>
</evidence>
<keyword evidence="5 8" id="KW-0812">Transmembrane</keyword>
<feature type="transmembrane region" description="Helical" evidence="8">
    <location>
        <begin position="198"/>
        <end position="216"/>
    </location>
</feature>
<evidence type="ECO:0000256" key="1">
    <source>
        <dbReference type="ARBA" id="ARBA00004651"/>
    </source>
</evidence>
<dbReference type="InterPro" id="IPR050297">
    <property type="entry name" value="LipidA_mod_glycosyltrf_83"/>
</dbReference>
<organism evidence="9 10">
    <name type="scientific">Thiocapsa roseopersicina</name>
    <dbReference type="NCBI Taxonomy" id="1058"/>
    <lineage>
        <taxon>Bacteria</taxon>
        <taxon>Pseudomonadati</taxon>
        <taxon>Pseudomonadota</taxon>
        <taxon>Gammaproteobacteria</taxon>
        <taxon>Chromatiales</taxon>
        <taxon>Chromatiaceae</taxon>
        <taxon>Thiocapsa</taxon>
    </lineage>
</organism>
<feature type="transmembrane region" description="Helical" evidence="8">
    <location>
        <begin position="221"/>
        <end position="242"/>
    </location>
</feature>
<feature type="transmembrane region" description="Helical" evidence="8">
    <location>
        <begin position="125"/>
        <end position="145"/>
    </location>
</feature>
<evidence type="ECO:0000313" key="9">
    <source>
        <dbReference type="EMBL" id="SDW04736.1"/>
    </source>
</evidence>
<evidence type="ECO:0000256" key="5">
    <source>
        <dbReference type="ARBA" id="ARBA00022692"/>
    </source>
</evidence>
<evidence type="ECO:0008006" key="11">
    <source>
        <dbReference type="Google" id="ProtNLM"/>
    </source>
</evidence>
<dbReference type="GO" id="GO:0005886">
    <property type="term" value="C:plasma membrane"/>
    <property type="evidence" value="ECO:0007669"/>
    <property type="project" value="UniProtKB-SubCell"/>
</dbReference>
<feature type="transmembrane region" description="Helical" evidence="8">
    <location>
        <begin position="151"/>
        <end position="168"/>
    </location>
</feature>
<comment type="subcellular location">
    <subcellularLocation>
        <location evidence="1">Cell membrane</location>
        <topology evidence="1">Multi-pass membrane protein</topology>
    </subcellularLocation>
</comment>
<dbReference type="PANTHER" id="PTHR33908">
    <property type="entry name" value="MANNOSYLTRANSFERASE YKCB-RELATED"/>
    <property type="match status" value="1"/>
</dbReference>
<sequence length="482" mass="53707">MRIRGDTLAILTVFFVIMAFKLFLLLLFPLPEAWNGDAGDYARKALYFYDHGQFPAIRADPTDRPDLAYSDFRPPGYPLFVASLLGFGQSVPEITLSVRLAQFGLDLATTALLLMVVWRFHHSGGYRWVAALLLGVQPWTSAFIVSVNPDTLTASLLLAGVALLALFVTARAHRVKPLALVGASLLLSLTFLARPEMILFAFALLLIGLAMALPALNWRSFVLYGLLAAMPFLAIVGANVSYRWQVAQEVRIFGEFEHATPGLTLWSLTWIAPQSAKEKIIWGPLMIGPDEFARLPAAAFADDAEREKLLSVVRAVEARRLMMPEEDRLFGAIAKERIERDPWSYYLWNRLYSSANFWVNLNNASHYLNAFALLPRTLSKALTGGFLVLKLVLLMLFVVGIVRLARLGYAAATARWDVSLLWIGTAFVFLRTFYFGGIVGYVEYRYALVAWPFVLAVALFGLAGLWPFVARCIATNRDAASR</sequence>
<keyword evidence="6 8" id="KW-1133">Transmembrane helix</keyword>
<dbReference type="GO" id="GO:0016763">
    <property type="term" value="F:pentosyltransferase activity"/>
    <property type="evidence" value="ECO:0007669"/>
    <property type="project" value="TreeGrafter"/>
</dbReference>
<evidence type="ECO:0000256" key="4">
    <source>
        <dbReference type="ARBA" id="ARBA00022679"/>
    </source>
</evidence>
<evidence type="ECO:0000256" key="8">
    <source>
        <dbReference type="SAM" id="Phobius"/>
    </source>
</evidence>
<dbReference type="AlphaFoldDB" id="A0A1H2QC47"/>
<dbReference type="PANTHER" id="PTHR33908:SF11">
    <property type="entry name" value="MEMBRANE PROTEIN"/>
    <property type="match status" value="1"/>
</dbReference>
<keyword evidence="3" id="KW-0328">Glycosyltransferase</keyword>
<evidence type="ECO:0000256" key="6">
    <source>
        <dbReference type="ARBA" id="ARBA00022989"/>
    </source>
</evidence>
<proteinExistence type="predicted"/>
<dbReference type="GO" id="GO:0009103">
    <property type="term" value="P:lipopolysaccharide biosynthetic process"/>
    <property type="evidence" value="ECO:0007669"/>
    <property type="project" value="UniProtKB-ARBA"/>
</dbReference>
<dbReference type="Proteomes" id="UP000198816">
    <property type="component" value="Unassembled WGS sequence"/>
</dbReference>
<evidence type="ECO:0000256" key="7">
    <source>
        <dbReference type="ARBA" id="ARBA00023136"/>
    </source>
</evidence>
<feature type="transmembrane region" description="Helical" evidence="8">
    <location>
        <begin position="381"/>
        <end position="406"/>
    </location>
</feature>
<evidence type="ECO:0000256" key="2">
    <source>
        <dbReference type="ARBA" id="ARBA00022475"/>
    </source>
</evidence>
<feature type="transmembrane region" description="Helical" evidence="8">
    <location>
        <begin position="7"/>
        <end position="28"/>
    </location>
</feature>
<accession>A0A1H2QC47</accession>
<keyword evidence="2" id="KW-1003">Cell membrane</keyword>
<keyword evidence="7 8" id="KW-0472">Membrane</keyword>
<keyword evidence="10" id="KW-1185">Reference proteome</keyword>
<dbReference type="EMBL" id="FNNZ01000001">
    <property type="protein sequence ID" value="SDW04736.1"/>
    <property type="molecule type" value="Genomic_DNA"/>
</dbReference>
<feature type="transmembrane region" description="Helical" evidence="8">
    <location>
        <begin position="418"/>
        <end position="442"/>
    </location>
</feature>
<protein>
    <recommendedName>
        <fullName evidence="11">Dolichyl-phosphate-mannose-protein mannosyltransferase</fullName>
    </recommendedName>
</protein>